<gene>
    <name evidence="2" type="ORF">FF38_01308</name>
</gene>
<accession>A0A0L0BUW4</accession>
<dbReference type="EMBL" id="JRES01001300">
    <property type="protein sequence ID" value="KNC23783.1"/>
    <property type="molecule type" value="Genomic_DNA"/>
</dbReference>
<keyword evidence="1" id="KW-0472">Membrane</keyword>
<sequence length="181" mass="19693">MQPLKRFTQCGSLTMLFGVFIILFGVSSTALTTFGKSSNNPPPTPGPIVKGRECNTHDDCAAIERSSCVKDPDDLKLRCLCGDDTPPNNGLCADVLKGLRHKCVSSNDCEDGLVCQYENSNRTIGVAKFMSTKAKICLCDNENGYFEDLVHDICSGAANLIISFLSIVMPFVIYASLKSYF</sequence>
<dbReference type="OMA" id="MMCAIEN"/>
<dbReference type="OrthoDB" id="8193455at2759"/>
<evidence type="ECO:0000256" key="1">
    <source>
        <dbReference type="SAM" id="Phobius"/>
    </source>
</evidence>
<evidence type="ECO:0000313" key="2">
    <source>
        <dbReference type="EMBL" id="KNC23783.1"/>
    </source>
</evidence>
<keyword evidence="1" id="KW-0812">Transmembrane</keyword>
<feature type="transmembrane region" description="Helical" evidence="1">
    <location>
        <begin position="157"/>
        <end position="177"/>
    </location>
</feature>
<name>A0A0L0BUW4_LUCCU</name>
<proteinExistence type="predicted"/>
<feature type="transmembrane region" description="Helical" evidence="1">
    <location>
        <begin position="12"/>
        <end position="34"/>
    </location>
</feature>
<dbReference type="Proteomes" id="UP000037069">
    <property type="component" value="Unassembled WGS sequence"/>
</dbReference>
<keyword evidence="3" id="KW-1185">Reference proteome</keyword>
<reference evidence="2 3" key="1">
    <citation type="journal article" date="2015" name="Nat. Commun.">
        <title>Lucilia cuprina genome unlocks parasitic fly biology to underpin future interventions.</title>
        <authorList>
            <person name="Anstead C.A."/>
            <person name="Korhonen P.K."/>
            <person name="Young N.D."/>
            <person name="Hall R.S."/>
            <person name="Jex A.R."/>
            <person name="Murali S.C."/>
            <person name="Hughes D.S."/>
            <person name="Lee S.F."/>
            <person name="Perry T."/>
            <person name="Stroehlein A.J."/>
            <person name="Ansell B.R."/>
            <person name="Breugelmans B."/>
            <person name="Hofmann A."/>
            <person name="Qu J."/>
            <person name="Dugan S."/>
            <person name="Lee S.L."/>
            <person name="Chao H."/>
            <person name="Dinh H."/>
            <person name="Han Y."/>
            <person name="Doddapaneni H.V."/>
            <person name="Worley K.C."/>
            <person name="Muzny D.M."/>
            <person name="Ioannidis P."/>
            <person name="Waterhouse R.M."/>
            <person name="Zdobnov E.M."/>
            <person name="James P.J."/>
            <person name="Bagnall N.H."/>
            <person name="Kotze A.C."/>
            <person name="Gibbs R.A."/>
            <person name="Richards S."/>
            <person name="Batterham P."/>
            <person name="Gasser R.B."/>
        </authorList>
    </citation>
    <scope>NUCLEOTIDE SEQUENCE [LARGE SCALE GENOMIC DNA]</scope>
    <source>
        <strain evidence="2 3">LS</strain>
        <tissue evidence="2">Full body</tissue>
    </source>
</reference>
<evidence type="ECO:0000313" key="3">
    <source>
        <dbReference type="Proteomes" id="UP000037069"/>
    </source>
</evidence>
<dbReference type="STRING" id="7375.A0A0L0BUW4"/>
<dbReference type="AlphaFoldDB" id="A0A0L0BUW4"/>
<protein>
    <submittedName>
        <fullName evidence="2">Uncharacterized protein</fullName>
    </submittedName>
</protein>
<keyword evidence="1" id="KW-1133">Transmembrane helix</keyword>
<organism evidence="2 3">
    <name type="scientific">Lucilia cuprina</name>
    <name type="common">Green bottle fly</name>
    <name type="synonym">Australian sheep blowfly</name>
    <dbReference type="NCBI Taxonomy" id="7375"/>
    <lineage>
        <taxon>Eukaryota</taxon>
        <taxon>Metazoa</taxon>
        <taxon>Ecdysozoa</taxon>
        <taxon>Arthropoda</taxon>
        <taxon>Hexapoda</taxon>
        <taxon>Insecta</taxon>
        <taxon>Pterygota</taxon>
        <taxon>Neoptera</taxon>
        <taxon>Endopterygota</taxon>
        <taxon>Diptera</taxon>
        <taxon>Brachycera</taxon>
        <taxon>Muscomorpha</taxon>
        <taxon>Oestroidea</taxon>
        <taxon>Calliphoridae</taxon>
        <taxon>Luciliinae</taxon>
        <taxon>Lucilia</taxon>
    </lineage>
</organism>
<comment type="caution">
    <text evidence="2">The sequence shown here is derived from an EMBL/GenBank/DDBJ whole genome shotgun (WGS) entry which is preliminary data.</text>
</comment>